<gene>
    <name evidence="6" type="primary">hslO_5</name>
    <name evidence="6" type="ORF">GALL_169530</name>
</gene>
<dbReference type="EMBL" id="MLJW01000089">
    <property type="protein sequence ID" value="OIR00989.1"/>
    <property type="molecule type" value="Genomic_DNA"/>
</dbReference>
<dbReference type="InterPro" id="IPR000397">
    <property type="entry name" value="Heat_shock_Hsp33"/>
</dbReference>
<dbReference type="Gene3D" id="1.10.287.480">
    <property type="entry name" value="helix hairpin bin"/>
    <property type="match status" value="1"/>
</dbReference>
<comment type="caution">
    <text evidence="6">The sequence shown here is derived from an EMBL/GenBank/DDBJ whole genome shotgun (WGS) entry which is preliminary data.</text>
</comment>
<reference evidence="6" key="1">
    <citation type="submission" date="2016-10" db="EMBL/GenBank/DDBJ databases">
        <title>Sequence of Gallionella enrichment culture.</title>
        <authorList>
            <person name="Poehlein A."/>
            <person name="Muehling M."/>
            <person name="Daniel R."/>
        </authorList>
    </citation>
    <scope>NUCLEOTIDE SEQUENCE</scope>
</reference>
<dbReference type="GO" id="GO:0051082">
    <property type="term" value="F:unfolded protein binding"/>
    <property type="evidence" value="ECO:0007669"/>
    <property type="project" value="InterPro"/>
</dbReference>
<dbReference type="Pfam" id="PF01430">
    <property type="entry name" value="HSP33"/>
    <property type="match status" value="1"/>
</dbReference>
<keyword evidence="5" id="KW-0676">Redox-active center</keyword>
<dbReference type="GO" id="GO:0044183">
    <property type="term" value="F:protein folding chaperone"/>
    <property type="evidence" value="ECO:0007669"/>
    <property type="project" value="TreeGrafter"/>
</dbReference>
<evidence type="ECO:0000313" key="6">
    <source>
        <dbReference type="EMBL" id="OIR00989.1"/>
    </source>
</evidence>
<keyword evidence="2" id="KW-0862">Zinc</keyword>
<dbReference type="GO" id="GO:0042026">
    <property type="term" value="P:protein refolding"/>
    <property type="evidence" value="ECO:0007669"/>
    <property type="project" value="TreeGrafter"/>
</dbReference>
<dbReference type="InterPro" id="IPR016153">
    <property type="entry name" value="Heat_shock_Hsp33_N"/>
</dbReference>
<dbReference type="PANTHER" id="PTHR30111">
    <property type="entry name" value="33 KDA CHAPERONIN"/>
    <property type="match status" value="1"/>
</dbReference>
<dbReference type="CDD" id="cd00498">
    <property type="entry name" value="Hsp33"/>
    <property type="match status" value="1"/>
</dbReference>
<dbReference type="Gene3D" id="3.90.1280.10">
    <property type="entry name" value="HSP33 redox switch-like"/>
    <property type="match status" value="1"/>
</dbReference>
<keyword evidence="1" id="KW-0963">Cytoplasm</keyword>
<dbReference type="PANTHER" id="PTHR30111:SF1">
    <property type="entry name" value="33 KDA CHAPERONIN"/>
    <property type="match status" value="1"/>
</dbReference>
<dbReference type="InterPro" id="IPR016154">
    <property type="entry name" value="Heat_shock_Hsp33_C"/>
</dbReference>
<dbReference type="NCBIfam" id="NF001033">
    <property type="entry name" value="PRK00114.1"/>
    <property type="match status" value="1"/>
</dbReference>
<dbReference type="Gene3D" id="3.55.30.10">
    <property type="entry name" value="Hsp33 domain"/>
    <property type="match status" value="1"/>
</dbReference>
<dbReference type="PIRSF" id="PIRSF005261">
    <property type="entry name" value="Heat_shock_Hsp33"/>
    <property type="match status" value="1"/>
</dbReference>
<keyword evidence="3" id="KW-1015">Disulfide bond</keyword>
<dbReference type="InterPro" id="IPR023212">
    <property type="entry name" value="Hsp33_helix_hairpin_bin_dom_sf"/>
</dbReference>
<dbReference type="AlphaFoldDB" id="A0A1J5S9V0"/>
<organism evidence="6">
    <name type="scientific">mine drainage metagenome</name>
    <dbReference type="NCBI Taxonomy" id="410659"/>
    <lineage>
        <taxon>unclassified sequences</taxon>
        <taxon>metagenomes</taxon>
        <taxon>ecological metagenomes</taxon>
    </lineage>
</organism>
<protein>
    <submittedName>
        <fullName evidence="6">33 kDa chaperonin</fullName>
    </submittedName>
</protein>
<keyword evidence="4" id="KW-0143">Chaperone</keyword>
<proteinExistence type="predicted"/>
<dbReference type="GO" id="GO:0005737">
    <property type="term" value="C:cytoplasm"/>
    <property type="evidence" value="ECO:0007669"/>
    <property type="project" value="InterPro"/>
</dbReference>
<evidence type="ECO:0000256" key="5">
    <source>
        <dbReference type="ARBA" id="ARBA00023284"/>
    </source>
</evidence>
<evidence type="ECO:0000256" key="2">
    <source>
        <dbReference type="ARBA" id="ARBA00022833"/>
    </source>
</evidence>
<evidence type="ECO:0000256" key="1">
    <source>
        <dbReference type="ARBA" id="ARBA00022490"/>
    </source>
</evidence>
<accession>A0A1J5S9V0</accession>
<dbReference type="SUPFAM" id="SSF64397">
    <property type="entry name" value="Hsp33 domain"/>
    <property type="match status" value="1"/>
</dbReference>
<evidence type="ECO:0000256" key="4">
    <source>
        <dbReference type="ARBA" id="ARBA00023186"/>
    </source>
</evidence>
<dbReference type="SUPFAM" id="SSF118352">
    <property type="entry name" value="HSP33 redox switch-like"/>
    <property type="match status" value="1"/>
</dbReference>
<sequence length="306" mass="34071">MKNHQDTLQRFVFENTPIRGNIVNATQSFHQALHQQQMPTGLRSALGELIAASALLSATLKMKGSLVLQIQSKGLLKLLVVECSSDLDAAVKIRATAKWSDGVTDDQSLFELINQGQFMITLDPKDGNQAYKGIVALEGNTISEVLENYMLRSEQIDTKIWLCCNGESAAGMLIQKLPETMNQVTKIQDTDDDDIWNRVGYLANTMTDDELLNLPAETLLTRLFNQEEVRLFEPRPMQFFCSCSRDSVANMLRMLGNEEITSIIEERGNIEVNCDFCNALYTFDKVDAGQLLIAEVAIAASSSNIH</sequence>
<evidence type="ECO:0000256" key="3">
    <source>
        <dbReference type="ARBA" id="ARBA00023157"/>
    </source>
</evidence>
<name>A0A1J5S9V0_9ZZZZ</name>